<protein>
    <submittedName>
        <fullName evidence="2">Uncharacterized protein</fullName>
    </submittedName>
</protein>
<dbReference type="OrthoDB" id="10374793at2759"/>
<evidence type="ECO:0000313" key="2">
    <source>
        <dbReference type="EMBL" id="KAJ8038721.1"/>
    </source>
</evidence>
<dbReference type="Proteomes" id="UP001152320">
    <property type="component" value="Chromosome 7"/>
</dbReference>
<name>A0A9Q1C6D2_HOLLE</name>
<gene>
    <name evidence="2" type="ORF">HOLleu_16224</name>
</gene>
<sequence length="101" mass="11450">MAAMLLFRGFLMCFLVVTSAEDCVRVENATCTNQSPFVLDERPCYTCNCDIDGSGYTCCPNTETPKVRYPNRCNLVLDETSCEYTYHPYPSCFIRACDIVE</sequence>
<organism evidence="2 3">
    <name type="scientific">Holothuria leucospilota</name>
    <name type="common">Black long sea cucumber</name>
    <name type="synonym">Mertensiothuria leucospilota</name>
    <dbReference type="NCBI Taxonomy" id="206669"/>
    <lineage>
        <taxon>Eukaryota</taxon>
        <taxon>Metazoa</taxon>
        <taxon>Echinodermata</taxon>
        <taxon>Eleutherozoa</taxon>
        <taxon>Echinozoa</taxon>
        <taxon>Holothuroidea</taxon>
        <taxon>Aspidochirotacea</taxon>
        <taxon>Aspidochirotida</taxon>
        <taxon>Holothuriidae</taxon>
        <taxon>Holothuria</taxon>
    </lineage>
</organism>
<comment type="caution">
    <text evidence="2">The sequence shown here is derived from an EMBL/GenBank/DDBJ whole genome shotgun (WGS) entry which is preliminary data.</text>
</comment>
<accession>A0A9Q1C6D2</accession>
<keyword evidence="1" id="KW-0732">Signal</keyword>
<evidence type="ECO:0000313" key="3">
    <source>
        <dbReference type="Proteomes" id="UP001152320"/>
    </source>
</evidence>
<dbReference type="AlphaFoldDB" id="A0A9Q1C6D2"/>
<evidence type="ECO:0000256" key="1">
    <source>
        <dbReference type="SAM" id="SignalP"/>
    </source>
</evidence>
<proteinExistence type="predicted"/>
<dbReference type="EMBL" id="JAIZAY010000007">
    <property type="protein sequence ID" value="KAJ8038721.1"/>
    <property type="molecule type" value="Genomic_DNA"/>
</dbReference>
<keyword evidence="3" id="KW-1185">Reference proteome</keyword>
<feature type="signal peptide" evidence="1">
    <location>
        <begin position="1"/>
        <end position="20"/>
    </location>
</feature>
<reference evidence="2" key="1">
    <citation type="submission" date="2021-10" db="EMBL/GenBank/DDBJ databases">
        <title>Tropical sea cucumber genome reveals ecological adaptation and Cuvierian tubules defense mechanism.</title>
        <authorList>
            <person name="Chen T."/>
        </authorList>
    </citation>
    <scope>NUCLEOTIDE SEQUENCE</scope>
    <source>
        <strain evidence="2">Nanhai2018</strain>
        <tissue evidence="2">Muscle</tissue>
    </source>
</reference>
<feature type="chain" id="PRO_5040217490" evidence="1">
    <location>
        <begin position="21"/>
        <end position="101"/>
    </location>
</feature>